<comment type="caution">
    <text evidence="2">The sequence shown here is derived from an EMBL/GenBank/DDBJ whole genome shotgun (WGS) entry which is preliminary data.</text>
</comment>
<dbReference type="InterPro" id="IPR000182">
    <property type="entry name" value="GNAT_dom"/>
</dbReference>
<dbReference type="PANTHER" id="PTHR43792:SF1">
    <property type="entry name" value="N-ACETYLTRANSFERASE DOMAIN-CONTAINING PROTEIN"/>
    <property type="match status" value="1"/>
</dbReference>
<dbReference type="InterPro" id="IPR051531">
    <property type="entry name" value="N-acetyltransferase"/>
</dbReference>
<keyword evidence="3" id="KW-1185">Reference proteome</keyword>
<feature type="domain" description="N-acetyltransferase" evidence="1">
    <location>
        <begin position="8"/>
        <end position="166"/>
    </location>
</feature>
<dbReference type="PROSITE" id="PS51186">
    <property type="entry name" value="GNAT"/>
    <property type="match status" value="1"/>
</dbReference>
<reference evidence="2 3" key="1">
    <citation type="submission" date="2023-07" db="EMBL/GenBank/DDBJ databases">
        <title>Genomic Encyclopedia of Type Strains, Phase IV (KMG-IV): sequencing the most valuable type-strain genomes for metagenomic binning, comparative biology and taxonomic classification.</title>
        <authorList>
            <person name="Goeker M."/>
        </authorList>
    </citation>
    <scope>NUCLEOTIDE SEQUENCE [LARGE SCALE GENOMIC DNA]</scope>
    <source>
        <strain evidence="2 3">B1-1</strain>
    </source>
</reference>
<gene>
    <name evidence="2" type="ORF">QO015_004123</name>
</gene>
<sequence length="180" mass="20164">MRAETDRLILRPWEARDLEPFAALNADPEVMRFFPARFTREETAAYIERVAAMADTGFGFQAVEEKASGDLVGVVGMAPVKPEYPSAPAVEVGWRLAKNHWGKGYAQEAARGWLAYGFGTLALTEIVAFTYVNNIPSRRVMERLGMTYDASGDFEHPGLAEGHPLRPHELYRLKTEDFRA</sequence>
<evidence type="ECO:0000259" key="1">
    <source>
        <dbReference type="PROSITE" id="PS51186"/>
    </source>
</evidence>
<dbReference type="Gene3D" id="3.40.630.30">
    <property type="match status" value="1"/>
</dbReference>
<proteinExistence type="predicted"/>
<dbReference type="PANTHER" id="PTHR43792">
    <property type="entry name" value="GNAT FAMILY, PUTATIVE (AFU_ORTHOLOGUE AFUA_3G00765)-RELATED-RELATED"/>
    <property type="match status" value="1"/>
</dbReference>
<dbReference type="InterPro" id="IPR016181">
    <property type="entry name" value="Acyl_CoA_acyltransferase"/>
</dbReference>
<dbReference type="EMBL" id="JAUSWJ010000001">
    <property type="protein sequence ID" value="MDQ0518510.1"/>
    <property type="molecule type" value="Genomic_DNA"/>
</dbReference>
<dbReference type="RefSeq" id="WP_266284067.1">
    <property type="nucleotide sequence ID" value="NZ_JAPKNF010000004.1"/>
</dbReference>
<evidence type="ECO:0000313" key="2">
    <source>
        <dbReference type="EMBL" id="MDQ0518510.1"/>
    </source>
</evidence>
<dbReference type="Proteomes" id="UP001223743">
    <property type="component" value="Unassembled WGS sequence"/>
</dbReference>
<organism evidence="2 3">
    <name type="scientific">Kaistia geumhonensis</name>
    <dbReference type="NCBI Taxonomy" id="410839"/>
    <lineage>
        <taxon>Bacteria</taxon>
        <taxon>Pseudomonadati</taxon>
        <taxon>Pseudomonadota</taxon>
        <taxon>Alphaproteobacteria</taxon>
        <taxon>Hyphomicrobiales</taxon>
        <taxon>Kaistiaceae</taxon>
        <taxon>Kaistia</taxon>
    </lineage>
</organism>
<protein>
    <submittedName>
        <fullName evidence="2">RimJ/RimL family protein N-acetyltransferase</fullName>
    </submittedName>
</protein>
<accession>A0ABU0MC13</accession>
<name>A0ABU0MC13_9HYPH</name>
<dbReference type="Pfam" id="PF13302">
    <property type="entry name" value="Acetyltransf_3"/>
    <property type="match status" value="1"/>
</dbReference>
<dbReference type="SUPFAM" id="SSF55729">
    <property type="entry name" value="Acyl-CoA N-acyltransferases (Nat)"/>
    <property type="match status" value="1"/>
</dbReference>
<evidence type="ECO:0000313" key="3">
    <source>
        <dbReference type="Proteomes" id="UP001223743"/>
    </source>
</evidence>